<evidence type="ECO:0000256" key="2">
    <source>
        <dbReference type="ARBA" id="ARBA00022694"/>
    </source>
</evidence>
<evidence type="ECO:0000256" key="5">
    <source>
        <dbReference type="RuleBase" id="RU003792"/>
    </source>
</evidence>
<dbReference type="Gene3D" id="3.30.70.580">
    <property type="entry name" value="Pseudouridine synthase I, catalytic domain, N-terminal subdomain"/>
    <property type="match status" value="1"/>
</dbReference>
<dbReference type="HAMAP" id="MF_00171">
    <property type="entry name" value="TruA"/>
    <property type="match status" value="1"/>
</dbReference>
<feature type="binding site" evidence="4">
    <location>
        <position position="110"/>
    </location>
    <ligand>
        <name>substrate</name>
    </ligand>
</feature>
<evidence type="ECO:0000256" key="1">
    <source>
        <dbReference type="ARBA" id="ARBA00009375"/>
    </source>
</evidence>
<dbReference type="Proteomes" id="UP001225646">
    <property type="component" value="Unassembled WGS sequence"/>
</dbReference>
<evidence type="ECO:0000256" key="4">
    <source>
        <dbReference type="HAMAP-Rule" id="MF_00171"/>
    </source>
</evidence>
<accession>A0ABT9VSM4</accession>
<dbReference type="InterPro" id="IPR001406">
    <property type="entry name" value="PsdUridine_synth_TruA"/>
</dbReference>
<dbReference type="Gene3D" id="3.30.70.660">
    <property type="entry name" value="Pseudouridine synthase I, catalytic domain, C-terminal subdomain"/>
    <property type="match status" value="1"/>
</dbReference>
<dbReference type="PANTHER" id="PTHR11142">
    <property type="entry name" value="PSEUDOURIDYLATE SYNTHASE"/>
    <property type="match status" value="1"/>
</dbReference>
<dbReference type="PANTHER" id="PTHR11142:SF0">
    <property type="entry name" value="TRNA PSEUDOURIDINE SYNTHASE-LIKE 1"/>
    <property type="match status" value="1"/>
</dbReference>
<dbReference type="GO" id="GO:0160147">
    <property type="term" value="F:tRNA pseudouridine(38-40) synthase activity"/>
    <property type="evidence" value="ECO:0007669"/>
    <property type="project" value="UniProtKB-EC"/>
</dbReference>
<keyword evidence="3 4" id="KW-0413">Isomerase</keyword>
<dbReference type="InterPro" id="IPR020095">
    <property type="entry name" value="PsdUridine_synth_TruA_C"/>
</dbReference>
<dbReference type="CDD" id="cd02570">
    <property type="entry name" value="PseudoU_synth_EcTruA"/>
    <property type="match status" value="1"/>
</dbReference>
<evidence type="ECO:0000313" key="8">
    <source>
        <dbReference type="Proteomes" id="UP001225646"/>
    </source>
</evidence>
<comment type="function">
    <text evidence="4">Formation of pseudouridine at positions 38, 39 and 40 in the anticodon stem and loop of transfer RNAs.</text>
</comment>
<evidence type="ECO:0000256" key="3">
    <source>
        <dbReference type="ARBA" id="ARBA00023235"/>
    </source>
</evidence>
<keyword evidence="2 4" id="KW-0819">tRNA processing</keyword>
<name>A0ABT9VSM4_9BACI</name>
<gene>
    <name evidence="4" type="primary">truA</name>
    <name evidence="7" type="ORF">J2S06_003135</name>
</gene>
<dbReference type="NCBIfam" id="TIGR00071">
    <property type="entry name" value="hisT_truA"/>
    <property type="match status" value="1"/>
</dbReference>
<protein>
    <recommendedName>
        <fullName evidence="4">tRNA pseudouridine synthase A</fullName>
        <ecNumber evidence="4">5.4.99.12</ecNumber>
    </recommendedName>
    <alternativeName>
        <fullName evidence="4">tRNA pseudouridine(38-40) synthase</fullName>
    </alternativeName>
    <alternativeName>
        <fullName evidence="4">tRNA pseudouridylate synthase I</fullName>
    </alternativeName>
    <alternativeName>
        <fullName evidence="4">tRNA-uridine isomerase I</fullName>
    </alternativeName>
</protein>
<feature type="domain" description="Pseudouridine synthase I TruA alpha/beta" evidence="6">
    <location>
        <begin position="7"/>
        <end position="102"/>
    </location>
</feature>
<comment type="caution">
    <text evidence="4">Lacks conserved residue(s) required for the propagation of feature annotation.</text>
</comment>
<organism evidence="7 8">
    <name type="scientific">Aeribacillus alveayuensis</name>
    <dbReference type="NCBI Taxonomy" id="279215"/>
    <lineage>
        <taxon>Bacteria</taxon>
        <taxon>Bacillati</taxon>
        <taxon>Bacillota</taxon>
        <taxon>Bacilli</taxon>
        <taxon>Bacillales</taxon>
        <taxon>Bacillaceae</taxon>
        <taxon>Aeribacillus</taxon>
    </lineage>
</organism>
<proteinExistence type="inferred from homology"/>
<dbReference type="InterPro" id="IPR020103">
    <property type="entry name" value="PsdUridine_synth_cat_dom_sf"/>
</dbReference>
<dbReference type="Pfam" id="PF01416">
    <property type="entry name" value="PseudoU_synth_1"/>
    <property type="match status" value="2"/>
</dbReference>
<feature type="active site" description="Nucleophile" evidence="4">
    <location>
        <position position="52"/>
    </location>
</feature>
<dbReference type="InterPro" id="IPR020097">
    <property type="entry name" value="PsdUridine_synth_TruA_a/b_dom"/>
</dbReference>
<feature type="domain" description="Pseudouridine synthase I TruA alpha/beta" evidence="6">
    <location>
        <begin position="143"/>
        <end position="245"/>
    </location>
</feature>
<keyword evidence="8" id="KW-1185">Reference proteome</keyword>
<dbReference type="EMBL" id="JAUSTR010000036">
    <property type="protein sequence ID" value="MDQ0163991.1"/>
    <property type="molecule type" value="Genomic_DNA"/>
</dbReference>
<reference evidence="7 8" key="1">
    <citation type="submission" date="2023-07" db="EMBL/GenBank/DDBJ databases">
        <title>Genomic Encyclopedia of Type Strains, Phase IV (KMG-IV): sequencing the most valuable type-strain genomes for metagenomic binning, comparative biology and taxonomic classification.</title>
        <authorList>
            <person name="Goeker M."/>
        </authorList>
    </citation>
    <scope>NUCLEOTIDE SEQUENCE [LARGE SCALE GENOMIC DNA]</scope>
    <source>
        <strain evidence="7 8">DSM 19092</strain>
    </source>
</reference>
<comment type="similarity">
    <text evidence="1 4 5">Belongs to the tRNA pseudouridine synthase TruA family.</text>
</comment>
<dbReference type="EC" id="5.4.99.12" evidence="4"/>
<dbReference type="InterPro" id="IPR020094">
    <property type="entry name" value="TruA/RsuA/RluB/E/F_N"/>
</dbReference>
<dbReference type="SUPFAM" id="SSF55120">
    <property type="entry name" value="Pseudouridine synthase"/>
    <property type="match status" value="1"/>
</dbReference>
<dbReference type="PIRSF" id="PIRSF001430">
    <property type="entry name" value="tRNA_psdUrid_synth"/>
    <property type="match status" value="1"/>
</dbReference>
<dbReference type="RefSeq" id="WP_044747050.1">
    <property type="nucleotide sequence ID" value="NZ_JAUSTR010000036.1"/>
</dbReference>
<sequence length="246" mass="28278">MRLKCIISYDGSSFNGFQIQPNERTVQGELQAALTKMHKGREIKVYGSGRTDRGVHAVGQVIHFDTDLNIPIDKWPVALNALLPNDILVIEAKVADDDFHARIHARKKEYRYFVHCSRLPNVFKRNYAHHVPYQLNVAKMVEASQYLLGTHDFSSFCSAKTDVEDKVRTLYQIDIWTNEDEVIFRFIGNGFLYNMVRILVGTLLEVGLEKRSPSEIKKILEAKDRRTAGKTAPGKGLYLWRVYYDN</sequence>
<evidence type="ECO:0000259" key="6">
    <source>
        <dbReference type="Pfam" id="PF01416"/>
    </source>
</evidence>
<comment type="subunit">
    <text evidence="4">Homodimer.</text>
</comment>
<comment type="catalytic activity">
    <reaction evidence="4 5">
        <text>uridine(38/39/40) in tRNA = pseudouridine(38/39/40) in tRNA</text>
        <dbReference type="Rhea" id="RHEA:22376"/>
        <dbReference type="Rhea" id="RHEA-COMP:10085"/>
        <dbReference type="Rhea" id="RHEA-COMP:10087"/>
        <dbReference type="ChEBI" id="CHEBI:65314"/>
        <dbReference type="ChEBI" id="CHEBI:65315"/>
        <dbReference type="EC" id="5.4.99.12"/>
    </reaction>
</comment>
<evidence type="ECO:0000313" key="7">
    <source>
        <dbReference type="EMBL" id="MDQ0163991.1"/>
    </source>
</evidence>
<comment type="caution">
    <text evidence="7">The sequence shown here is derived from an EMBL/GenBank/DDBJ whole genome shotgun (WGS) entry which is preliminary data.</text>
</comment>